<dbReference type="Proteomes" id="UP001596065">
    <property type="component" value="Unassembled WGS sequence"/>
</dbReference>
<organism evidence="2 3">
    <name type="scientific">Streptomyces nogalater</name>
    <dbReference type="NCBI Taxonomy" id="38314"/>
    <lineage>
        <taxon>Bacteria</taxon>
        <taxon>Bacillati</taxon>
        <taxon>Actinomycetota</taxon>
        <taxon>Actinomycetes</taxon>
        <taxon>Kitasatosporales</taxon>
        <taxon>Streptomycetaceae</taxon>
        <taxon>Streptomyces</taxon>
    </lineage>
</organism>
<sequence>MRIRKTVLTTIAVLCAGGAVAAGTEVPVTRTSGAPVPAATGWTQVGHDVRSGISGLTVTSRTGNTYRVLIALDNKRPGENRIARLDYRAGESGRTATVQPLEWRGGAEPIDVEAIESVPGTVDEYLAVSSRGLVYHLVVTDDGKAVQVRDLSPLPAIGPGDNFESFTLVSRHHKLAAVWADRGEGDGRPATLYAASLSFNEYGESVFGKVTKAAYRAPYPTQDVRHASDISVTDSGRLLIASASDEGDDGPFDSAVSDAGSVSLDRSGRVRLTVAQHPRVLRKFEGYKVEAVDCVSGSGTAVLGTDDENAGGALTTARICH</sequence>
<evidence type="ECO:0000313" key="2">
    <source>
        <dbReference type="EMBL" id="MFC5660286.1"/>
    </source>
</evidence>
<accession>A0ABW0WVJ1</accession>
<evidence type="ECO:0000313" key="3">
    <source>
        <dbReference type="Proteomes" id="UP001596065"/>
    </source>
</evidence>
<gene>
    <name evidence="2" type="ORF">ACFP3J_33080</name>
</gene>
<dbReference type="RefSeq" id="WP_344350987.1">
    <property type="nucleotide sequence ID" value="NZ_BAAASM010000040.1"/>
</dbReference>
<name>A0ABW0WVJ1_STRNO</name>
<feature type="signal peptide" evidence="1">
    <location>
        <begin position="1"/>
        <end position="21"/>
    </location>
</feature>
<keyword evidence="1" id="KW-0732">Signal</keyword>
<dbReference type="EMBL" id="JBHSOE010000091">
    <property type="protein sequence ID" value="MFC5660286.1"/>
    <property type="molecule type" value="Genomic_DNA"/>
</dbReference>
<comment type="caution">
    <text evidence="2">The sequence shown here is derived from an EMBL/GenBank/DDBJ whole genome shotgun (WGS) entry which is preliminary data.</text>
</comment>
<reference evidence="3" key="1">
    <citation type="journal article" date="2019" name="Int. J. Syst. Evol. Microbiol.">
        <title>The Global Catalogue of Microorganisms (GCM) 10K type strain sequencing project: providing services to taxonomists for standard genome sequencing and annotation.</title>
        <authorList>
            <consortium name="The Broad Institute Genomics Platform"/>
            <consortium name="The Broad Institute Genome Sequencing Center for Infectious Disease"/>
            <person name="Wu L."/>
            <person name="Ma J."/>
        </authorList>
    </citation>
    <scope>NUCLEOTIDE SEQUENCE [LARGE SCALE GENOMIC DNA]</scope>
    <source>
        <strain evidence="3">KCTC 5701</strain>
    </source>
</reference>
<keyword evidence="3" id="KW-1185">Reference proteome</keyword>
<feature type="chain" id="PRO_5046596277" evidence="1">
    <location>
        <begin position="22"/>
        <end position="321"/>
    </location>
</feature>
<evidence type="ECO:0000256" key="1">
    <source>
        <dbReference type="SAM" id="SignalP"/>
    </source>
</evidence>
<proteinExistence type="predicted"/>
<protein>
    <submittedName>
        <fullName evidence="2">Uncharacterized protein</fullName>
    </submittedName>
</protein>